<dbReference type="PANTHER" id="PTHR47235">
    <property type="entry name" value="BLR6548 PROTEIN"/>
    <property type="match status" value="1"/>
</dbReference>
<gene>
    <name evidence="4" type="ORF">WKW79_11280</name>
</gene>
<dbReference type="InterPro" id="IPR028082">
    <property type="entry name" value="Peripla_BP_I"/>
</dbReference>
<dbReference type="PANTHER" id="PTHR47235:SF1">
    <property type="entry name" value="BLR6548 PROTEIN"/>
    <property type="match status" value="1"/>
</dbReference>
<dbReference type="CDD" id="cd06326">
    <property type="entry name" value="PBP1_ABC_ligand_binding-like"/>
    <property type="match status" value="1"/>
</dbReference>
<comment type="caution">
    <text evidence="4">The sequence shown here is derived from an EMBL/GenBank/DDBJ whole genome shotgun (WGS) entry which is preliminary data.</text>
</comment>
<keyword evidence="5" id="KW-1185">Reference proteome</keyword>
<dbReference type="Pfam" id="PF13458">
    <property type="entry name" value="Peripla_BP_6"/>
    <property type="match status" value="1"/>
</dbReference>
<reference evidence="4 5" key="1">
    <citation type="submission" date="2024-03" db="EMBL/GenBank/DDBJ databases">
        <title>Novel species of the genus Variovorax.</title>
        <authorList>
            <person name="Liu Q."/>
            <person name="Xin Y.-H."/>
        </authorList>
    </citation>
    <scope>NUCLEOTIDE SEQUENCE [LARGE SCALE GENOMIC DNA]</scope>
    <source>
        <strain evidence="4 5">KACC 18901</strain>
    </source>
</reference>
<sequence>MDRRSFIVGTGASVALGAARVAQAAESSSGDIVIGQSAVLSGPLAPSVLVMQGGSRLAFDEVNAQGGIAERKIRLVSLDDTLDSAKAQANYKTLVQQHNALACFLGVGAAPTLGGLAPLRDSGTPLVGATAVSDSVREKSEGVAFYTRASQGREVEALLQQISTVGLTRIGFAWIRSPGGAEVLAQLKKAAQKFKIEVISEVAVAPDASDVEAAGKAMAAQPVQAVIVYHTAAPGAAFVKTVLANGGAPSFYALSIFAGDVAAKLLGEQARGIAVSQVTPYPWDNANTDSIRYRQAAEKAKVPLGYQSYEGYIAARVLVDAMRQCGGELSRARLRTALGKLKTRVATLDIDFGTNRSNTGTQFIELVQARSDGRFVR</sequence>
<keyword evidence="2" id="KW-0732">Signal</keyword>
<accession>A0ABU8X7T9</accession>
<evidence type="ECO:0000256" key="1">
    <source>
        <dbReference type="ARBA" id="ARBA00010062"/>
    </source>
</evidence>
<evidence type="ECO:0000259" key="3">
    <source>
        <dbReference type="Pfam" id="PF13458"/>
    </source>
</evidence>
<organism evidence="4 5">
    <name type="scientific">Variovorax robiniae</name>
    <dbReference type="NCBI Taxonomy" id="1836199"/>
    <lineage>
        <taxon>Bacteria</taxon>
        <taxon>Pseudomonadati</taxon>
        <taxon>Pseudomonadota</taxon>
        <taxon>Betaproteobacteria</taxon>
        <taxon>Burkholderiales</taxon>
        <taxon>Comamonadaceae</taxon>
        <taxon>Variovorax</taxon>
    </lineage>
</organism>
<dbReference type="SUPFAM" id="SSF53822">
    <property type="entry name" value="Periplasmic binding protein-like I"/>
    <property type="match status" value="1"/>
</dbReference>
<evidence type="ECO:0000313" key="4">
    <source>
        <dbReference type="EMBL" id="MEJ8855155.1"/>
    </source>
</evidence>
<evidence type="ECO:0000256" key="2">
    <source>
        <dbReference type="ARBA" id="ARBA00022729"/>
    </source>
</evidence>
<dbReference type="InterPro" id="IPR028081">
    <property type="entry name" value="Leu-bd"/>
</dbReference>
<name>A0ABU8X7T9_9BURK</name>
<dbReference type="Gene3D" id="3.40.50.2300">
    <property type="match status" value="2"/>
</dbReference>
<feature type="domain" description="Leucine-binding protein" evidence="3">
    <location>
        <begin position="32"/>
        <end position="373"/>
    </location>
</feature>
<dbReference type="Proteomes" id="UP001367030">
    <property type="component" value="Unassembled WGS sequence"/>
</dbReference>
<evidence type="ECO:0000313" key="5">
    <source>
        <dbReference type="Proteomes" id="UP001367030"/>
    </source>
</evidence>
<protein>
    <submittedName>
        <fullName evidence="4">ABC transporter substrate-binding protein</fullName>
    </submittedName>
</protein>
<proteinExistence type="inferred from homology"/>
<comment type="similarity">
    <text evidence="1">Belongs to the leucine-binding protein family.</text>
</comment>
<dbReference type="EMBL" id="JBBKZS010000004">
    <property type="protein sequence ID" value="MEJ8855155.1"/>
    <property type="molecule type" value="Genomic_DNA"/>
</dbReference>
<dbReference type="RefSeq" id="WP_340335243.1">
    <property type="nucleotide sequence ID" value="NZ_JBBKZS010000004.1"/>
</dbReference>